<dbReference type="InterPro" id="IPR011659">
    <property type="entry name" value="WD40"/>
</dbReference>
<dbReference type="PROSITE" id="PS51123">
    <property type="entry name" value="OMPA_2"/>
    <property type="match status" value="1"/>
</dbReference>
<sequence>MRFLIAASLSLCLLFNMACSPKYYARKGDAMFDKGQYHKAQSYFDKAYNKSKDHDFRSDVAYKAGLCFEQINIPRKATSWYKKAVRRRDSFPEALVHLAQVEIKTGDIEDAQETFDIYRDYVPENSRGDEERLLGVFDRIKEWKENPQAYKIRPMDELNTRSSEFAPMYFGGDTNMIVFTSTRKGGLGIRQDGVTGDRYSNLFRSEYTNEIKRDVKNKRGRVVDVKTVLKDEFAWQRPVSVGDSINSVLNDGAACIVPETNVMYFTSSRNPDEKDSGTKIYSITMQGDEWIGLKKVDLVPDSISVGHPSISSDGETMYFVSDMAGGYGGNDIWMVKSEGGSWGSPINMGSDINTAGDELFPYIRDNGMLYFASDRLDGMGGLDLYVAKPRDQVWDVENMKYPINSEADDFSIVFQPGQNKGLFASSRNKGNDDIFSFEKLQIDPTIIEIAEGKIHFDEGLAGKRVRVQVESDKGEKSNIRLGEKGEFKLPIHANTKYTVTVSGDDFLTEKKVVEAGNIDEKLNVDLNFELKGVGVPIRLKNVLFGFNEWVLTDEAKEALNDLVETMKTHSDILIELSSHTDFVGNEKVNDSISKLRAQVCVDYLVDEGVASARLKALSYGENKPWVVKQEGQDKYPFLKVGDVLSKEFIDKLSSDEQKQVALQMNRRTEIKIKRIDKKPKSGFERSKRSKR</sequence>
<feature type="signal peptide" evidence="6">
    <location>
        <begin position="1"/>
        <end position="18"/>
    </location>
</feature>
<organism evidence="8 9">
    <name type="scientific">Ancylomarina salipaludis</name>
    <dbReference type="NCBI Taxonomy" id="2501299"/>
    <lineage>
        <taxon>Bacteria</taxon>
        <taxon>Pseudomonadati</taxon>
        <taxon>Bacteroidota</taxon>
        <taxon>Bacteroidia</taxon>
        <taxon>Marinilabiliales</taxon>
        <taxon>Marinifilaceae</taxon>
        <taxon>Ancylomarina</taxon>
    </lineage>
</organism>
<evidence type="ECO:0000256" key="1">
    <source>
        <dbReference type="ARBA" id="ARBA00004442"/>
    </source>
</evidence>
<dbReference type="Gene3D" id="3.30.1330.60">
    <property type="entry name" value="OmpA-like domain"/>
    <property type="match status" value="1"/>
</dbReference>
<keyword evidence="2 5" id="KW-0472">Membrane</keyword>
<evidence type="ECO:0000313" key="8">
    <source>
        <dbReference type="EMBL" id="RXQ88119.1"/>
    </source>
</evidence>
<dbReference type="InterPro" id="IPR019734">
    <property type="entry name" value="TPR_rpt"/>
</dbReference>
<dbReference type="OrthoDB" id="1488841at2"/>
<proteinExistence type="predicted"/>
<reference evidence="8 9" key="1">
    <citation type="submission" date="2019-01" db="EMBL/GenBank/DDBJ databases">
        <title>Ancylomarina salipaludis sp. nov., isolated from a salt marsh.</title>
        <authorList>
            <person name="Yoon J.-H."/>
        </authorList>
    </citation>
    <scope>NUCLEOTIDE SEQUENCE [LARGE SCALE GENOMIC DNA]</scope>
    <source>
        <strain evidence="8 9">SHSM-M15</strain>
    </source>
</reference>
<dbReference type="InterPro" id="IPR006664">
    <property type="entry name" value="OMP_bac"/>
</dbReference>
<protein>
    <recommendedName>
        <fullName evidence="7">OmpA-like domain-containing protein</fullName>
    </recommendedName>
</protein>
<evidence type="ECO:0000256" key="5">
    <source>
        <dbReference type="PROSITE-ProRule" id="PRU00473"/>
    </source>
</evidence>
<dbReference type="InterPro" id="IPR036737">
    <property type="entry name" value="OmpA-like_sf"/>
</dbReference>
<keyword evidence="3" id="KW-0998">Cell outer membrane</keyword>
<keyword evidence="4" id="KW-0802">TPR repeat</keyword>
<accession>A0A4Q1JI75</accession>
<comment type="caution">
    <text evidence="8">The sequence shown here is derived from an EMBL/GenBank/DDBJ whole genome shotgun (WGS) entry which is preliminary data.</text>
</comment>
<feature type="domain" description="OmpA-like" evidence="7">
    <location>
        <begin position="531"/>
        <end position="676"/>
    </location>
</feature>
<dbReference type="PANTHER" id="PTHR30329:SF21">
    <property type="entry name" value="LIPOPROTEIN YIAD-RELATED"/>
    <property type="match status" value="1"/>
</dbReference>
<dbReference type="Pfam" id="PF07676">
    <property type="entry name" value="PD40"/>
    <property type="match status" value="2"/>
</dbReference>
<dbReference type="Pfam" id="PF13181">
    <property type="entry name" value="TPR_8"/>
    <property type="match status" value="1"/>
</dbReference>
<dbReference type="Proteomes" id="UP000289703">
    <property type="component" value="Unassembled WGS sequence"/>
</dbReference>
<dbReference type="AlphaFoldDB" id="A0A4Q1JI75"/>
<dbReference type="CDD" id="cd07185">
    <property type="entry name" value="OmpA_C-like"/>
    <property type="match status" value="1"/>
</dbReference>
<dbReference type="Gene3D" id="1.25.40.10">
    <property type="entry name" value="Tetratricopeptide repeat domain"/>
    <property type="match status" value="1"/>
</dbReference>
<dbReference type="PRINTS" id="PR01021">
    <property type="entry name" value="OMPADOMAIN"/>
</dbReference>
<dbReference type="PANTHER" id="PTHR30329">
    <property type="entry name" value="STATOR ELEMENT OF FLAGELLAR MOTOR COMPLEX"/>
    <property type="match status" value="1"/>
</dbReference>
<dbReference type="SMART" id="SM00028">
    <property type="entry name" value="TPR"/>
    <property type="match status" value="3"/>
</dbReference>
<dbReference type="GO" id="GO:0009279">
    <property type="term" value="C:cell outer membrane"/>
    <property type="evidence" value="ECO:0007669"/>
    <property type="project" value="UniProtKB-SubCell"/>
</dbReference>
<keyword evidence="6" id="KW-0732">Signal</keyword>
<dbReference type="SUPFAM" id="SSF103088">
    <property type="entry name" value="OmpA-like"/>
    <property type="match status" value="1"/>
</dbReference>
<evidence type="ECO:0000256" key="4">
    <source>
        <dbReference type="PROSITE-ProRule" id="PRU00339"/>
    </source>
</evidence>
<dbReference type="SUPFAM" id="SSF82171">
    <property type="entry name" value="DPP6 N-terminal domain-like"/>
    <property type="match status" value="1"/>
</dbReference>
<feature type="chain" id="PRO_5020884628" description="OmpA-like domain-containing protein" evidence="6">
    <location>
        <begin position="19"/>
        <end position="691"/>
    </location>
</feature>
<dbReference type="SUPFAM" id="SSF48452">
    <property type="entry name" value="TPR-like"/>
    <property type="match status" value="1"/>
</dbReference>
<dbReference type="RefSeq" id="WP_129255577.1">
    <property type="nucleotide sequence ID" value="NZ_SAXA01000019.1"/>
</dbReference>
<evidence type="ECO:0000313" key="9">
    <source>
        <dbReference type="Proteomes" id="UP000289703"/>
    </source>
</evidence>
<dbReference type="InterPro" id="IPR050330">
    <property type="entry name" value="Bact_OuterMem_StrucFunc"/>
</dbReference>
<dbReference type="PROSITE" id="PS50005">
    <property type="entry name" value="TPR"/>
    <property type="match status" value="1"/>
</dbReference>
<keyword evidence="9" id="KW-1185">Reference proteome</keyword>
<comment type="subcellular location">
    <subcellularLocation>
        <location evidence="1">Cell outer membrane</location>
    </subcellularLocation>
</comment>
<feature type="repeat" description="TPR" evidence="4">
    <location>
        <begin position="21"/>
        <end position="54"/>
    </location>
</feature>
<dbReference type="InterPro" id="IPR006665">
    <property type="entry name" value="OmpA-like"/>
</dbReference>
<name>A0A4Q1JI75_9BACT</name>
<gene>
    <name evidence="8" type="ORF">EO244_15375</name>
</gene>
<dbReference type="EMBL" id="SAXA01000019">
    <property type="protein sequence ID" value="RXQ88119.1"/>
    <property type="molecule type" value="Genomic_DNA"/>
</dbReference>
<evidence type="ECO:0000259" key="7">
    <source>
        <dbReference type="PROSITE" id="PS51123"/>
    </source>
</evidence>
<dbReference type="Pfam" id="PF00691">
    <property type="entry name" value="OmpA"/>
    <property type="match status" value="1"/>
</dbReference>
<dbReference type="InterPro" id="IPR011990">
    <property type="entry name" value="TPR-like_helical_dom_sf"/>
</dbReference>
<evidence type="ECO:0000256" key="3">
    <source>
        <dbReference type="ARBA" id="ARBA00023237"/>
    </source>
</evidence>
<evidence type="ECO:0000256" key="6">
    <source>
        <dbReference type="SAM" id="SignalP"/>
    </source>
</evidence>
<evidence type="ECO:0000256" key="2">
    <source>
        <dbReference type="ARBA" id="ARBA00023136"/>
    </source>
</evidence>